<accession>A0A3G5A5V8</accession>
<dbReference type="InterPro" id="IPR009030">
    <property type="entry name" value="Growth_fac_rcpt_cys_sf"/>
</dbReference>
<evidence type="ECO:0000313" key="2">
    <source>
        <dbReference type="EMBL" id="AYV80869.1"/>
    </source>
</evidence>
<protein>
    <submittedName>
        <fullName evidence="2">Uncharacterized protein</fullName>
    </submittedName>
</protein>
<organism evidence="2">
    <name type="scientific">Harvfovirus sp</name>
    <dbReference type="NCBI Taxonomy" id="2487768"/>
    <lineage>
        <taxon>Viruses</taxon>
        <taxon>Varidnaviria</taxon>
        <taxon>Bamfordvirae</taxon>
        <taxon>Nucleocytoviricota</taxon>
        <taxon>Megaviricetes</taxon>
        <taxon>Imitervirales</taxon>
        <taxon>Mimiviridae</taxon>
        <taxon>Klosneuvirinae</taxon>
    </lineage>
</organism>
<gene>
    <name evidence="2" type="ORF">Harvfovirus8_30</name>
</gene>
<keyword evidence="1" id="KW-0812">Transmembrane</keyword>
<keyword evidence="1" id="KW-1133">Transmembrane helix</keyword>
<dbReference type="SUPFAM" id="SSF57184">
    <property type="entry name" value="Growth factor receptor domain"/>
    <property type="match status" value="1"/>
</dbReference>
<sequence>MQLAGGSDKCGAVGANPTCSCECGGNNDECPNGTIFKWIPCGFRDLEYRRYCIWNKWPDEQINKNKCAMGDPSVETLEGKLKLRNCKIMYETDVCDQRYRPEKSEVWAPWSDDVANTDAVKDFCSQHDSIENVPFFNSNPKCEAWCDKNKDACKDAKYRYCRKYPFHRTCAEYCNGDKTCFDSLAEFCKGDNLELEVCKNYCTVNGPDGEPTPCDARLKEYCAQKLAQPGMTLDKLMVTHQDLCGCFLPDAYYNNFFNKIQEKFKLPTAPQLRECYYGPCAHPTSLRPVIIRKFGAQCPNQTNCIQITNVNNDGTFTGDINITNNIECDGITDVGTKCSVLKEYRNKKTGTCKPCKEPEKMTKVKNTSRLTKFIDTCICVDPLLVYDQDSDTCKPCAGDQVPNNDGTACTDKPEKACKAPLTYSTKKGDCDTCDAGQIRGPSGIDCVDIISTCKDRQYYDGTSCIDCSEGSEPSADRKRCIVNCSAPKVIIENKCVDCPAGRVYSTEYKKCAKVCKGNEYYDAGSDSCISCEFEEIYNSEAKRCEPCKSGAKYVDGACVEDKNPWLIIFIILLVIVCLVCSSLLWWFKKK</sequence>
<reference evidence="2" key="1">
    <citation type="submission" date="2018-10" db="EMBL/GenBank/DDBJ databases">
        <title>Hidden diversity of soil giant viruses.</title>
        <authorList>
            <person name="Schulz F."/>
            <person name="Alteio L."/>
            <person name="Goudeau D."/>
            <person name="Ryan E.M."/>
            <person name="Malmstrom R.R."/>
            <person name="Blanchard J."/>
            <person name="Woyke T."/>
        </authorList>
    </citation>
    <scope>NUCLEOTIDE SEQUENCE</scope>
    <source>
        <strain evidence="2">HAV1</strain>
    </source>
</reference>
<name>A0A3G5A5V8_9VIRU</name>
<keyword evidence="1" id="KW-0472">Membrane</keyword>
<proteinExistence type="predicted"/>
<dbReference type="EMBL" id="MK072250">
    <property type="protein sequence ID" value="AYV80869.1"/>
    <property type="molecule type" value="Genomic_DNA"/>
</dbReference>
<feature type="transmembrane region" description="Helical" evidence="1">
    <location>
        <begin position="565"/>
        <end position="587"/>
    </location>
</feature>
<evidence type="ECO:0000256" key="1">
    <source>
        <dbReference type="SAM" id="Phobius"/>
    </source>
</evidence>